<reference evidence="2" key="1">
    <citation type="submission" date="2021-01" db="EMBL/GenBank/DDBJ databases">
        <title>Caligus Genome Assembly.</title>
        <authorList>
            <person name="Gallardo-Escarate C."/>
        </authorList>
    </citation>
    <scope>NUCLEOTIDE SEQUENCE [LARGE SCALE GENOMIC DNA]</scope>
</reference>
<gene>
    <name evidence="1" type="ORF">FKW44_024494</name>
</gene>
<organism evidence="1 2">
    <name type="scientific">Caligus rogercresseyi</name>
    <name type="common">Sea louse</name>
    <dbReference type="NCBI Taxonomy" id="217165"/>
    <lineage>
        <taxon>Eukaryota</taxon>
        <taxon>Metazoa</taxon>
        <taxon>Ecdysozoa</taxon>
        <taxon>Arthropoda</taxon>
        <taxon>Crustacea</taxon>
        <taxon>Multicrustacea</taxon>
        <taxon>Hexanauplia</taxon>
        <taxon>Copepoda</taxon>
        <taxon>Siphonostomatoida</taxon>
        <taxon>Caligidae</taxon>
        <taxon>Caligus</taxon>
    </lineage>
</organism>
<dbReference type="EMBL" id="CP045908">
    <property type="protein sequence ID" value="QQP33203.1"/>
    <property type="molecule type" value="Genomic_DNA"/>
</dbReference>
<keyword evidence="2" id="KW-1185">Reference proteome</keyword>
<sequence>MHFYRRDLRLPDNLELLKAAGSIIPEITYLSPSSRTLRLKIDVVKFIFTFWMGFDSIEEVAASL</sequence>
<dbReference type="Proteomes" id="UP000595437">
    <property type="component" value="Chromosome 19"/>
</dbReference>
<name>A0A7T8JUD4_CALRO</name>
<protein>
    <submittedName>
        <fullName evidence="1">Uncharacterized protein</fullName>
    </submittedName>
</protein>
<accession>A0A7T8JUD4</accession>
<dbReference type="AlphaFoldDB" id="A0A7T8JUD4"/>
<proteinExistence type="predicted"/>
<evidence type="ECO:0000313" key="1">
    <source>
        <dbReference type="EMBL" id="QQP33203.1"/>
    </source>
</evidence>
<evidence type="ECO:0000313" key="2">
    <source>
        <dbReference type="Proteomes" id="UP000595437"/>
    </source>
</evidence>